<dbReference type="EMBL" id="QURN01000016">
    <property type="protein sequence ID" value="RFC64895.1"/>
    <property type="molecule type" value="Genomic_DNA"/>
</dbReference>
<accession>A0A371X6M8</accession>
<dbReference type="AlphaFoldDB" id="A0A371X6M8"/>
<protein>
    <submittedName>
        <fullName evidence="1">Uncharacterized protein</fullName>
    </submittedName>
</protein>
<dbReference type="Proteomes" id="UP000262379">
    <property type="component" value="Unassembled WGS sequence"/>
</dbReference>
<evidence type="ECO:0000313" key="1">
    <source>
        <dbReference type="EMBL" id="RFC64895.1"/>
    </source>
</evidence>
<dbReference type="InterPro" id="IPR049511">
    <property type="entry name" value="PGH-like_rpt"/>
</dbReference>
<evidence type="ECO:0000313" key="2">
    <source>
        <dbReference type="Proteomes" id="UP000262379"/>
    </source>
</evidence>
<dbReference type="Pfam" id="PF17660">
    <property type="entry name" value="BTRD1"/>
    <property type="match status" value="1"/>
</dbReference>
<name>A0A371X6M8_9HYPH</name>
<gene>
    <name evidence="1" type="ORF">DY251_18245</name>
</gene>
<proteinExistence type="predicted"/>
<reference evidence="2" key="1">
    <citation type="submission" date="2018-08" db="EMBL/GenBank/DDBJ databases">
        <authorList>
            <person name="Im W.T."/>
        </authorList>
    </citation>
    <scope>NUCLEOTIDE SEQUENCE [LARGE SCALE GENOMIC DNA]</scope>
    <source>
        <strain evidence="2">LA-28</strain>
    </source>
</reference>
<keyword evidence="2" id="KW-1185">Reference proteome</keyword>
<comment type="caution">
    <text evidence="1">The sequence shown here is derived from an EMBL/GenBank/DDBJ whole genome shotgun (WGS) entry which is preliminary data.</text>
</comment>
<organism evidence="1 2">
    <name type="scientific">Mesorhizobium denitrificans</name>
    <dbReference type="NCBI Taxonomy" id="2294114"/>
    <lineage>
        <taxon>Bacteria</taxon>
        <taxon>Pseudomonadati</taxon>
        <taxon>Pseudomonadota</taxon>
        <taxon>Alphaproteobacteria</taxon>
        <taxon>Hyphomicrobiales</taxon>
        <taxon>Phyllobacteriaceae</taxon>
        <taxon>Mesorhizobium</taxon>
    </lineage>
</organism>
<sequence length="329" mass="36765">MNLMQNHNRVWLGVDGAVMDQKSPGFKGNLAIKQGSQTGPQDREAAYGRVGIANEYDNDSALPEDAMPYRSRARGEEAGVGLFGMWVEDTRAGRFETNVHTFEQLQHVIAQHAQDGFHPVDIFGSGRFFEPWSVAFVQNEAPGNVWQITADAGAFKRRHEDMLRQGYRLASLNRRHRNFNAVWEPGMTRAQPVAWNMGWSELMSLDRRQRERGLRIAAVDRYGPSGAHYAAVWEPGEGDQMIEAPGGLNAGMPASMATMVDRYTDASLFVQAIGHNEHAVVAYRSDAPLAKRRFACLPIARFRAYDQICRNGGYRLASISHANWLGNNT</sequence>